<name>A0A2R7Y774_9CREN</name>
<accession>A0A2R7Y774</accession>
<evidence type="ECO:0000256" key="2">
    <source>
        <dbReference type="ARBA" id="ARBA00022980"/>
    </source>
</evidence>
<dbReference type="GO" id="GO:1990904">
    <property type="term" value="C:ribonucleoprotein complex"/>
    <property type="evidence" value="ECO:0007669"/>
    <property type="project" value="UniProtKB-KW"/>
</dbReference>
<evidence type="ECO:0000256" key="5">
    <source>
        <dbReference type="ARBA" id="ARBA00035378"/>
    </source>
</evidence>
<dbReference type="SUPFAM" id="SSF54575">
    <property type="entry name" value="Ribosomal protein L31e"/>
    <property type="match status" value="1"/>
</dbReference>
<proteinExistence type="inferred from homology"/>
<organism evidence="6 7">
    <name type="scientific">Zestosphaera tikiterensis</name>
    <dbReference type="NCBI Taxonomy" id="1973259"/>
    <lineage>
        <taxon>Archaea</taxon>
        <taxon>Thermoproteota</taxon>
        <taxon>Thermoprotei</taxon>
        <taxon>Desulfurococcales</taxon>
        <taxon>Desulfurococcaceae</taxon>
        <taxon>Zestosphaera</taxon>
    </lineage>
</organism>
<dbReference type="GO" id="GO:0006412">
    <property type="term" value="P:translation"/>
    <property type="evidence" value="ECO:0007669"/>
    <property type="project" value="InterPro"/>
</dbReference>
<dbReference type="AlphaFoldDB" id="A0A2R7Y774"/>
<evidence type="ECO:0000256" key="1">
    <source>
        <dbReference type="ARBA" id="ARBA00010808"/>
    </source>
</evidence>
<dbReference type="Proteomes" id="UP000244093">
    <property type="component" value="Unassembled WGS sequence"/>
</dbReference>
<evidence type="ECO:0000256" key="4">
    <source>
        <dbReference type="ARBA" id="ARBA00035230"/>
    </source>
</evidence>
<evidence type="ECO:0000313" key="6">
    <source>
        <dbReference type="EMBL" id="PUA33381.1"/>
    </source>
</evidence>
<dbReference type="NCBIfam" id="NF002258">
    <property type="entry name" value="PRK01192.1-1"/>
    <property type="match status" value="1"/>
</dbReference>
<dbReference type="SMART" id="SM01380">
    <property type="entry name" value="Ribosomal_L31e"/>
    <property type="match status" value="1"/>
</dbReference>
<comment type="similarity">
    <text evidence="1">Belongs to the eukaryotic ribosomal protein eL31 family.</text>
</comment>
<dbReference type="EMBL" id="NBVN01000002">
    <property type="protein sequence ID" value="PUA33381.1"/>
    <property type="molecule type" value="Genomic_DNA"/>
</dbReference>
<keyword evidence="2" id="KW-0689">Ribosomal protein</keyword>
<protein>
    <recommendedName>
        <fullName evidence="4">Large ribosomal subunit protein eL31</fullName>
    </recommendedName>
    <alternativeName>
        <fullName evidence="5">50S ribosomal protein L31e</fullName>
    </alternativeName>
</protein>
<evidence type="ECO:0000256" key="3">
    <source>
        <dbReference type="ARBA" id="ARBA00023274"/>
    </source>
</evidence>
<keyword evidence="3" id="KW-0687">Ribonucleoprotein</keyword>
<sequence length="107" mass="12050">MVEGRIYVINLNRLKWTGLSRRVPRAIKHIEKYLLRHTKADKIIIDSSINEYLHSRSHDSLPSKIAVTVVKLDSEGKVLKATLCILVEEKLERVEVGSGGSKSEVVS</sequence>
<dbReference type="InterPro" id="IPR023621">
    <property type="entry name" value="Ribosomal_eL31_dom_sf"/>
</dbReference>
<dbReference type="InterPro" id="IPR000054">
    <property type="entry name" value="Ribosomal_eL31"/>
</dbReference>
<dbReference type="Pfam" id="PF01198">
    <property type="entry name" value="Ribosomal_L31e"/>
    <property type="match status" value="1"/>
</dbReference>
<dbReference type="Gene3D" id="3.10.440.10">
    <property type="match status" value="1"/>
</dbReference>
<evidence type="ECO:0000313" key="7">
    <source>
        <dbReference type="Proteomes" id="UP000244093"/>
    </source>
</evidence>
<dbReference type="GO" id="GO:0003735">
    <property type="term" value="F:structural constituent of ribosome"/>
    <property type="evidence" value="ECO:0007669"/>
    <property type="project" value="InterPro"/>
</dbReference>
<dbReference type="GO" id="GO:0005840">
    <property type="term" value="C:ribosome"/>
    <property type="evidence" value="ECO:0007669"/>
    <property type="project" value="UniProtKB-KW"/>
</dbReference>
<gene>
    <name evidence="6" type="ORF">B7O98_02860</name>
</gene>
<comment type="caution">
    <text evidence="6">The sequence shown here is derived from an EMBL/GenBank/DDBJ whole genome shotgun (WGS) entry which is preliminary data.</text>
</comment>
<reference evidence="6 7" key="1">
    <citation type="journal article" date="2018" name="Syst. Appl. Microbiol.">
        <title>A new symbiotic nanoarchaeote (Candidatus Nanoclepta minutus) and its host (Zestosphaera tikiterensis gen. nov., sp. nov.) from a New Zealand hot spring.</title>
        <authorList>
            <person name="St John E."/>
            <person name="Liu Y."/>
            <person name="Podar M."/>
            <person name="Stott M.B."/>
            <person name="Meneghin J."/>
            <person name="Chen Z."/>
            <person name="Lagutin K."/>
            <person name="Mitchell K."/>
            <person name="Reysenbach A.L."/>
        </authorList>
    </citation>
    <scope>NUCLEOTIDE SEQUENCE [LARGE SCALE GENOMIC DNA]</scope>
    <source>
        <strain evidence="6">NZ3</strain>
    </source>
</reference>